<dbReference type="SUPFAM" id="SSF81383">
    <property type="entry name" value="F-box domain"/>
    <property type="match status" value="1"/>
</dbReference>
<keyword evidence="3" id="KW-1185">Reference proteome</keyword>
<accession>A0AAV2SI27</accession>
<reference evidence="2 3" key="1">
    <citation type="submission" date="2024-05" db="EMBL/GenBank/DDBJ databases">
        <authorList>
            <person name="Wallberg A."/>
        </authorList>
    </citation>
    <scope>NUCLEOTIDE SEQUENCE [LARGE SCALE GENOMIC DNA]</scope>
</reference>
<dbReference type="InterPro" id="IPR001810">
    <property type="entry name" value="F-box_dom"/>
</dbReference>
<evidence type="ECO:0000313" key="3">
    <source>
        <dbReference type="Proteomes" id="UP001497623"/>
    </source>
</evidence>
<evidence type="ECO:0000313" key="2">
    <source>
        <dbReference type="EMBL" id="CAL4194799.1"/>
    </source>
</evidence>
<name>A0AAV2SI27_MEGNR</name>
<gene>
    <name evidence="2" type="ORF">MNOR_LOCUS36997</name>
</gene>
<dbReference type="Proteomes" id="UP001497623">
    <property type="component" value="Unassembled WGS sequence"/>
</dbReference>
<dbReference type="Gene3D" id="3.80.10.10">
    <property type="entry name" value="Ribonuclease Inhibitor"/>
    <property type="match status" value="1"/>
</dbReference>
<dbReference type="AlphaFoldDB" id="A0AAV2SI27"/>
<dbReference type="InterPro" id="IPR032675">
    <property type="entry name" value="LRR_dom_sf"/>
</dbReference>
<dbReference type="InterPro" id="IPR036047">
    <property type="entry name" value="F-box-like_dom_sf"/>
</dbReference>
<comment type="caution">
    <text evidence="2">The sequence shown here is derived from an EMBL/GenBank/DDBJ whole genome shotgun (WGS) entry which is preliminary data.</text>
</comment>
<proteinExistence type="predicted"/>
<feature type="domain" description="F-box" evidence="1">
    <location>
        <begin position="52"/>
        <end position="82"/>
    </location>
</feature>
<dbReference type="Pfam" id="PF00646">
    <property type="entry name" value="F-box"/>
    <property type="match status" value="1"/>
</dbReference>
<sequence>MDLNNQECYQTDNRLIIKPMLPGDEGFVWQPLPDREYDLSPLDPSKPTIHVLADDAMMEILKYLPLMERIVCEIICRRWQTLLYVMFKSTTHLNLDQSYLMRVPLIFSKTKFKFFRTAMLSKMLLLTGKSLNSLSFSGRNDEYVLFDNSDKYKLILMMAQLCPNLECFSAKKCLQLNERAFKKLISVMPCLVKIDVSHTAIKGNCFNLLPESLKELDISFSTLVLKEKLIELSKTCKI</sequence>
<dbReference type="EMBL" id="CAXKWB010071226">
    <property type="protein sequence ID" value="CAL4194799.1"/>
    <property type="molecule type" value="Genomic_DNA"/>
</dbReference>
<evidence type="ECO:0000259" key="1">
    <source>
        <dbReference type="Pfam" id="PF00646"/>
    </source>
</evidence>
<protein>
    <recommendedName>
        <fullName evidence="1">F-box domain-containing protein</fullName>
    </recommendedName>
</protein>
<organism evidence="2 3">
    <name type="scientific">Meganyctiphanes norvegica</name>
    <name type="common">Northern krill</name>
    <name type="synonym">Thysanopoda norvegica</name>
    <dbReference type="NCBI Taxonomy" id="48144"/>
    <lineage>
        <taxon>Eukaryota</taxon>
        <taxon>Metazoa</taxon>
        <taxon>Ecdysozoa</taxon>
        <taxon>Arthropoda</taxon>
        <taxon>Crustacea</taxon>
        <taxon>Multicrustacea</taxon>
        <taxon>Malacostraca</taxon>
        <taxon>Eumalacostraca</taxon>
        <taxon>Eucarida</taxon>
        <taxon>Euphausiacea</taxon>
        <taxon>Euphausiidae</taxon>
        <taxon>Meganyctiphanes</taxon>
    </lineage>
</organism>
<dbReference type="SUPFAM" id="SSF52047">
    <property type="entry name" value="RNI-like"/>
    <property type="match status" value="1"/>
</dbReference>